<comment type="caution">
    <text evidence="2">The sequence shown here is derived from an EMBL/GenBank/DDBJ whole genome shotgun (WGS) entry which is preliminary data.</text>
</comment>
<dbReference type="Proteomes" id="UP000676336">
    <property type="component" value="Unassembled WGS sequence"/>
</dbReference>
<gene>
    <name evidence="2" type="ORF">SMN809_LOCUS35513</name>
</gene>
<sequence>MFIEESPTMFSNENEPIASVVTSTNKTIETLQLPNRQKSSGGTSLSPNNKLTTDDHKMAPSW</sequence>
<organism evidence="2 3">
    <name type="scientific">Rotaria magnacalcarata</name>
    <dbReference type="NCBI Taxonomy" id="392030"/>
    <lineage>
        <taxon>Eukaryota</taxon>
        <taxon>Metazoa</taxon>
        <taxon>Spiralia</taxon>
        <taxon>Gnathifera</taxon>
        <taxon>Rotifera</taxon>
        <taxon>Eurotatoria</taxon>
        <taxon>Bdelloidea</taxon>
        <taxon>Philodinida</taxon>
        <taxon>Philodinidae</taxon>
        <taxon>Rotaria</taxon>
    </lineage>
</organism>
<name>A0A8S2XU82_9BILA</name>
<evidence type="ECO:0000313" key="2">
    <source>
        <dbReference type="EMBL" id="CAF4514240.1"/>
    </source>
</evidence>
<feature type="compositionally biased region" description="Polar residues" evidence="1">
    <location>
        <begin position="31"/>
        <end position="51"/>
    </location>
</feature>
<proteinExistence type="predicted"/>
<evidence type="ECO:0000256" key="1">
    <source>
        <dbReference type="SAM" id="MobiDB-lite"/>
    </source>
</evidence>
<accession>A0A8S2XU82</accession>
<evidence type="ECO:0000313" key="3">
    <source>
        <dbReference type="Proteomes" id="UP000676336"/>
    </source>
</evidence>
<dbReference type="AlphaFoldDB" id="A0A8S2XU82"/>
<feature type="region of interest" description="Disordered" evidence="1">
    <location>
        <begin position="31"/>
        <end position="62"/>
    </location>
</feature>
<feature type="compositionally biased region" description="Basic and acidic residues" evidence="1">
    <location>
        <begin position="52"/>
        <end position="62"/>
    </location>
</feature>
<feature type="non-terminal residue" evidence="2">
    <location>
        <position position="62"/>
    </location>
</feature>
<reference evidence="2" key="1">
    <citation type="submission" date="2021-02" db="EMBL/GenBank/DDBJ databases">
        <authorList>
            <person name="Nowell W R."/>
        </authorList>
    </citation>
    <scope>NUCLEOTIDE SEQUENCE</scope>
</reference>
<protein>
    <submittedName>
        <fullName evidence="2">Uncharacterized protein</fullName>
    </submittedName>
</protein>
<dbReference type="EMBL" id="CAJOBI010084857">
    <property type="protein sequence ID" value="CAF4514240.1"/>
    <property type="molecule type" value="Genomic_DNA"/>
</dbReference>